<evidence type="ECO:0000313" key="2">
    <source>
        <dbReference type="EMBL" id="XDJ40932.1"/>
    </source>
</evidence>
<accession>A0AB39CFS6</accession>
<dbReference type="EMBL" id="CP158252">
    <property type="protein sequence ID" value="XDJ40932.1"/>
    <property type="molecule type" value="Genomic_DNA"/>
</dbReference>
<organism evidence="2">
    <name type="scientific">Castellaniella ginsengisoli</name>
    <dbReference type="NCBI Taxonomy" id="546114"/>
    <lineage>
        <taxon>Bacteria</taxon>
        <taxon>Pseudomonadati</taxon>
        <taxon>Pseudomonadota</taxon>
        <taxon>Betaproteobacteria</taxon>
        <taxon>Burkholderiales</taxon>
        <taxon>Alcaligenaceae</taxon>
        <taxon>Castellaniella</taxon>
    </lineage>
</organism>
<protein>
    <recommendedName>
        <fullName evidence="3">Flp pilus-assembly TadG-like N-terminal domain-containing protein</fullName>
    </recommendedName>
</protein>
<evidence type="ECO:0000256" key="1">
    <source>
        <dbReference type="SAM" id="MobiDB-lite"/>
    </source>
</evidence>
<sequence>MARGIIRRLSGNQRGQVLVLGMVLAAVLSLAWMRYFATGQVLAAKVRLVHGLDAAAYSGALAQARTLNFLAYLNRARMAHQLAMAHLVTLGSWAHYAGMEARRLAQGNPPAHLIGLLFGADHGRAYLAAAGAAGLEAQARGQGALGRAYATHERFVHELSADLSGALVRDLPRVRLETMRVVLAAHYPEYGPDELQPVVTDDAWPRLLRRQAPDAALFDWARRLAELYPFLGSRDHTARNPWPVSGRCPHLRHELRRRGGTALDASGRWRAGDTQSFHALRSNRWIGCYYREYAMGWAWMPAQSGQAMEAAHVEDAPEDFAEQDFWRWVRAATQWDLVGGRDNPLANSYALRDRQAWDSRGLGAYLDVAADAAPGAAAKFAVRMRLPDASGRPIHARSAAESRFARPGRRADGLDETPSLFHPYWHARLADGLSDAPGAPDGH</sequence>
<reference evidence="2" key="1">
    <citation type="submission" date="2024-05" db="EMBL/GenBank/DDBJ databases">
        <authorList>
            <person name="Luo Y.-C."/>
            <person name="Nicholds J."/>
            <person name="Mortimer T."/>
            <person name="Maboni G."/>
        </authorList>
    </citation>
    <scope>NUCLEOTIDE SEQUENCE</scope>
    <source>
        <strain evidence="2">153920</strain>
    </source>
</reference>
<dbReference type="RefSeq" id="WP_368642965.1">
    <property type="nucleotide sequence ID" value="NZ_CP158252.1"/>
</dbReference>
<proteinExistence type="predicted"/>
<dbReference type="AlphaFoldDB" id="A0AB39CFS6"/>
<feature type="region of interest" description="Disordered" evidence="1">
    <location>
        <begin position="392"/>
        <end position="415"/>
    </location>
</feature>
<gene>
    <name evidence="2" type="ORF">ABRY99_08175</name>
</gene>
<name>A0AB39CFS6_9BURK</name>
<feature type="compositionally biased region" description="Basic and acidic residues" evidence="1">
    <location>
        <begin position="398"/>
        <end position="413"/>
    </location>
</feature>
<evidence type="ECO:0008006" key="3">
    <source>
        <dbReference type="Google" id="ProtNLM"/>
    </source>
</evidence>